<dbReference type="Proteomes" id="UP000507470">
    <property type="component" value="Unassembled WGS sequence"/>
</dbReference>
<organism evidence="9 10">
    <name type="scientific">Mytilus coruscus</name>
    <name type="common">Sea mussel</name>
    <dbReference type="NCBI Taxonomy" id="42192"/>
    <lineage>
        <taxon>Eukaryota</taxon>
        <taxon>Metazoa</taxon>
        <taxon>Spiralia</taxon>
        <taxon>Lophotrochozoa</taxon>
        <taxon>Mollusca</taxon>
        <taxon>Bivalvia</taxon>
        <taxon>Autobranchia</taxon>
        <taxon>Pteriomorphia</taxon>
        <taxon>Mytilida</taxon>
        <taxon>Mytiloidea</taxon>
        <taxon>Mytilidae</taxon>
        <taxon>Mytilinae</taxon>
        <taxon>Mytilus</taxon>
    </lineage>
</organism>
<comment type="similarity">
    <text evidence="2">Belongs to the DUOXA family.</text>
</comment>
<evidence type="ECO:0000313" key="9">
    <source>
        <dbReference type="EMBL" id="CAC5389659.1"/>
    </source>
</evidence>
<evidence type="ECO:0000256" key="5">
    <source>
        <dbReference type="ARBA" id="ARBA00023136"/>
    </source>
</evidence>
<feature type="transmembrane region" description="Helical" evidence="8">
    <location>
        <begin position="253"/>
        <end position="279"/>
    </location>
</feature>
<dbReference type="PANTHER" id="PTHR31158">
    <property type="entry name" value="DUAL OXIDASE 2"/>
    <property type="match status" value="1"/>
</dbReference>
<keyword evidence="4 8" id="KW-1133">Transmembrane helix</keyword>
<dbReference type="OrthoDB" id="10042652at2759"/>
<keyword evidence="3 8" id="KW-0812">Transmembrane</keyword>
<dbReference type="GO" id="GO:0005789">
    <property type="term" value="C:endoplasmic reticulum membrane"/>
    <property type="evidence" value="ECO:0007669"/>
    <property type="project" value="InterPro"/>
</dbReference>
<feature type="compositionally biased region" description="Basic and acidic residues" evidence="7">
    <location>
        <begin position="483"/>
        <end position="494"/>
    </location>
</feature>
<evidence type="ECO:0000256" key="2">
    <source>
        <dbReference type="ARBA" id="ARBA00009816"/>
    </source>
</evidence>
<feature type="transmembrane region" description="Helical" evidence="8">
    <location>
        <begin position="186"/>
        <end position="204"/>
    </location>
</feature>
<proteinExistence type="inferred from homology"/>
<evidence type="ECO:0000256" key="6">
    <source>
        <dbReference type="ARBA" id="ARBA00023180"/>
    </source>
</evidence>
<protein>
    <submittedName>
        <fullName evidence="9">DUOXA1</fullName>
    </submittedName>
</protein>
<accession>A0A6J8C3K1</accession>
<evidence type="ECO:0000256" key="3">
    <source>
        <dbReference type="ARBA" id="ARBA00022692"/>
    </source>
</evidence>
<evidence type="ECO:0000256" key="7">
    <source>
        <dbReference type="SAM" id="MobiDB-lite"/>
    </source>
</evidence>
<feature type="compositionally biased region" description="Polar residues" evidence="7">
    <location>
        <begin position="355"/>
        <end position="366"/>
    </location>
</feature>
<keyword evidence="10" id="KW-1185">Reference proteome</keyword>
<reference evidence="9 10" key="1">
    <citation type="submission" date="2020-06" db="EMBL/GenBank/DDBJ databases">
        <authorList>
            <person name="Li R."/>
            <person name="Bekaert M."/>
        </authorList>
    </citation>
    <scope>NUCLEOTIDE SEQUENCE [LARGE SCALE GENOMIC DNA]</scope>
    <source>
        <strain evidence="10">wild</strain>
    </source>
</reference>
<feature type="transmembrane region" description="Helical" evidence="8">
    <location>
        <begin position="211"/>
        <end position="233"/>
    </location>
</feature>
<keyword evidence="6" id="KW-0325">Glycoprotein</keyword>
<name>A0A6J8C3K1_MYTCO</name>
<dbReference type="EMBL" id="CACVKT020004356">
    <property type="protein sequence ID" value="CAC5389659.1"/>
    <property type="molecule type" value="Genomic_DNA"/>
</dbReference>
<dbReference type="InterPro" id="IPR018469">
    <property type="entry name" value="Dual_oxidase_maturation_fac"/>
</dbReference>
<evidence type="ECO:0000313" key="10">
    <source>
        <dbReference type="Proteomes" id="UP000507470"/>
    </source>
</evidence>
<feature type="transmembrane region" description="Helical" evidence="8">
    <location>
        <begin position="25"/>
        <end position="48"/>
    </location>
</feature>
<dbReference type="AlphaFoldDB" id="A0A6J8C3K1"/>
<dbReference type="PANTHER" id="PTHR31158:SF1">
    <property type="entry name" value="DOXA1 FACTOR-RELATED"/>
    <property type="match status" value="1"/>
</dbReference>
<feature type="region of interest" description="Disordered" evidence="7">
    <location>
        <begin position="346"/>
        <end position="366"/>
    </location>
</feature>
<feature type="transmembrane region" description="Helical" evidence="8">
    <location>
        <begin position="60"/>
        <end position="81"/>
    </location>
</feature>
<dbReference type="GO" id="GO:0015031">
    <property type="term" value="P:protein transport"/>
    <property type="evidence" value="ECO:0007669"/>
    <property type="project" value="InterPro"/>
</dbReference>
<sequence>MFDSLRGDFGYSYYGERRTSATIDIPLVVVVYTCVLISLATIVAAAGIRGKGRWYTLIRVVYSLAVGSTLLLCLFGDFCLFGDCWVDGIDKKVNVPYIYRSDAEITGQVGLNIGLQKINITLKGTFQGSQGSIKYNEAIPFDGAIGSVSEFRDFLERGLPQPMLTVVEFFSIDEGGFRWGRSFASAGYFAKILLLTSFSFWILANIMICSVIYYGGVLYTLTGLTMFLASIVYHCMIPTAKLRFFCSESEFHLHYGICFWSILLMGLLTTIVGTIILIMDAKMPKTIQKFFLIEAFDDTEEAYETQKNSICSMYKKNELRRQSAPALANLHNSSTDLYKATLSSVEEDTEHTQQMKRSSTNPTNLRNSYSLESLRAYSEKNSFTEISKDEKQYKSNPLFEQNEKTEQPNTDIFSKKKISSIQGRLHSAMSLESLPSIPDDKTLSFDSGMDNDEGENVHTSDLQVLNTIESDSDDNSDEHIDVSMFETRSRERTRAIQSSSKTEEKPYNNKVFTISIGNADEEEERLKEIHIDLTSAYP</sequence>
<evidence type="ECO:0000256" key="1">
    <source>
        <dbReference type="ARBA" id="ARBA00004141"/>
    </source>
</evidence>
<gene>
    <name evidence="9" type="ORF">MCOR_24805</name>
</gene>
<feature type="region of interest" description="Disordered" evidence="7">
    <location>
        <begin position="483"/>
        <end position="507"/>
    </location>
</feature>
<comment type="subcellular location">
    <subcellularLocation>
        <location evidence="1">Membrane</location>
        <topology evidence="1">Multi-pass membrane protein</topology>
    </subcellularLocation>
</comment>
<evidence type="ECO:0000256" key="4">
    <source>
        <dbReference type="ARBA" id="ARBA00022989"/>
    </source>
</evidence>
<evidence type="ECO:0000256" key="8">
    <source>
        <dbReference type="SAM" id="Phobius"/>
    </source>
</evidence>
<dbReference type="Pfam" id="PF10204">
    <property type="entry name" value="DuoxA"/>
    <property type="match status" value="1"/>
</dbReference>
<keyword evidence="5 8" id="KW-0472">Membrane</keyword>